<sequence length="1090" mass="121768">MYRGIAHSGLSRIPTSRHVSIRINPEYGCGSYRRLSSSTRLWSKAPPWSFRGNKTAREKAQVDRVVHDQGIKDRKAGYTKSTDPAWESIPPPTGRRMGRVDFRAKPPNEGTALTGSETSFIWGNDKDGESNNVGAVLPASAVLGRLRPDQMVGRDVEKTEVSGKVDGSNGTNPPISWATSLHGARPWSDNPDQVSWKPPKIRTHLSDVPPALEVPVETKRVEKAYTPPRFRSHAMGQTKRDDYDTRLEKWPNQTYSALDEELEPWNGEQSELAESGTDKEHEDRRKYLSEYDARPNFRTYAASRHNGVFDDDGREEMTILKKPARVLPYSSASSEFLYGYNICKLALKEKRRKIYKLYVYTGLMRQSGTIEKENILRYLAADSKLQVVSTMDVGLLDAMSKGRPHNGFALETEPLETPKVGHLVTPTNLGVFNAPVYQSPQYVQIKIKGKDRRPFVLVLDEILDGGNFGAILRSAYFLGVDAVFIVSKNSTPATAVTSRSSAGALECIDYYDVGHLPSFISRSQEYGWKFFGAMPSPSQNVLKASKTSSKKWYDMEGLGDPTSRSPVALVLGNEAEGLRPSIQKMMDAFVTIRRADEVDVVVDSLNVGVAASILTHAFLYPAVKGAESEWAKDRRTERKEAKVAAEAVEGNMLFQIDDGKYTVPRYEGVNKIETTTFGNAAGGAGEKPDLLAGLEDQEVEEDPLKGWNPDDDVDETWEEMEENEVVDEKGDEGLEERQIEGEDEMKGFEEDEGEWEDEIDDPSLIEALEDVHAEMENKGVFKDGEARDKELLKIEEAIMKGAHKAPAKKEGSKELQGSEELERKMAADVASEFVLDISGKSRSDDEILDSTEDIPEEVPEVSTAEESTAEAEMEIGEELDWEDIHEIVDKGIEGQKNIESEETLKEKAAKSRYDWDIIKPQEIDFAAGLVGPAPVILPAGEVPKKKKPEKKVNPNQILPKRIKEVMEAKGIKLTGTVTKKQKKMLKKESKKMHQELRKKVRDDASAVREALQNNHDPKVLQQIHGQSVKRNSDVNRDKNEERRKQVEEKKEEKMGKLGGAKGKAGKLKQRGKDKTDYVKAGTWSVSEVLQ</sequence>
<keyword evidence="3" id="KW-0698">rRNA processing</keyword>
<evidence type="ECO:0000256" key="3">
    <source>
        <dbReference type="ARBA" id="ARBA00022552"/>
    </source>
</evidence>
<feature type="region of interest" description="Disordered" evidence="10">
    <location>
        <begin position="801"/>
        <end position="821"/>
    </location>
</feature>
<accession>A0AAN8NPP1</accession>
<feature type="region of interest" description="Disordered" evidence="10">
    <location>
        <begin position="978"/>
        <end position="1090"/>
    </location>
</feature>
<dbReference type="GO" id="GO:0003723">
    <property type="term" value="F:RNA binding"/>
    <property type="evidence" value="ECO:0007669"/>
    <property type="project" value="InterPro"/>
</dbReference>
<keyword evidence="4" id="KW-0489">Methyltransferase</keyword>
<organism evidence="12 13">
    <name type="scientific">Arthrobotrys conoides</name>
    <dbReference type="NCBI Taxonomy" id="74498"/>
    <lineage>
        <taxon>Eukaryota</taxon>
        <taxon>Fungi</taxon>
        <taxon>Dikarya</taxon>
        <taxon>Ascomycota</taxon>
        <taxon>Pezizomycotina</taxon>
        <taxon>Orbiliomycetes</taxon>
        <taxon>Orbiliales</taxon>
        <taxon>Orbiliaceae</taxon>
        <taxon>Arthrobotrys</taxon>
    </lineage>
</organism>
<dbReference type="Proteomes" id="UP001307849">
    <property type="component" value="Unassembled WGS sequence"/>
</dbReference>
<keyword evidence="6" id="KW-0949">S-adenosyl-L-methionine</keyword>
<dbReference type="AlphaFoldDB" id="A0AAN8NPP1"/>
<dbReference type="Pfam" id="PF00588">
    <property type="entry name" value="SpoU_methylase"/>
    <property type="match status" value="1"/>
</dbReference>
<evidence type="ECO:0000256" key="10">
    <source>
        <dbReference type="SAM" id="MobiDB-lite"/>
    </source>
</evidence>
<dbReference type="GO" id="GO:0005739">
    <property type="term" value="C:mitochondrion"/>
    <property type="evidence" value="ECO:0007669"/>
    <property type="project" value="UniProtKB-SubCell"/>
</dbReference>
<protein>
    <recommendedName>
        <fullName evidence="9">rRNA methyltransferase 1, mitochondrial</fullName>
    </recommendedName>
</protein>
<feature type="region of interest" description="Disordered" evidence="10">
    <location>
        <begin position="75"/>
        <end position="99"/>
    </location>
</feature>
<keyword evidence="13" id="KW-1185">Reference proteome</keyword>
<dbReference type="PANTHER" id="PTHR46103:SF1">
    <property type="entry name" value="RRNA METHYLTRANSFERASE 1, MITOCHONDRIAL"/>
    <property type="match status" value="1"/>
</dbReference>
<gene>
    <name evidence="12" type="ORF">TWF506_007394</name>
</gene>
<dbReference type="InterPro" id="IPR047182">
    <property type="entry name" value="MRM1"/>
</dbReference>
<dbReference type="InterPro" id="IPR029064">
    <property type="entry name" value="Ribosomal_eL30-like_sf"/>
</dbReference>
<comment type="caution">
    <text evidence="12">The sequence shown here is derived from an EMBL/GenBank/DDBJ whole genome shotgun (WGS) entry which is preliminary data.</text>
</comment>
<feature type="region of interest" description="Disordered" evidence="10">
    <location>
        <begin position="722"/>
        <end position="759"/>
    </location>
</feature>
<feature type="compositionally biased region" description="Acidic residues" evidence="10">
    <location>
        <begin position="846"/>
        <end position="859"/>
    </location>
</feature>
<dbReference type="Pfam" id="PF08032">
    <property type="entry name" value="SpoU_sub_bind"/>
    <property type="match status" value="1"/>
</dbReference>
<dbReference type="InterPro" id="IPR001537">
    <property type="entry name" value="SpoU_MeTrfase"/>
</dbReference>
<evidence type="ECO:0000256" key="1">
    <source>
        <dbReference type="ARBA" id="ARBA00004173"/>
    </source>
</evidence>
<feature type="region of interest" description="Disordered" evidence="10">
    <location>
        <begin position="259"/>
        <end position="284"/>
    </location>
</feature>
<dbReference type="SMART" id="SM00967">
    <property type="entry name" value="SpoU_sub_bind"/>
    <property type="match status" value="1"/>
</dbReference>
<keyword evidence="5" id="KW-0808">Transferase</keyword>
<evidence type="ECO:0000256" key="2">
    <source>
        <dbReference type="ARBA" id="ARBA00007228"/>
    </source>
</evidence>
<evidence type="ECO:0000313" key="13">
    <source>
        <dbReference type="Proteomes" id="UP001307849"/>
    </source>
</evidence>
<feature type="region of interest" description="Disordered" evidence="10">
    <location>
        <begin position="844"/>
        <end position="872"/>
    </location>
</feature>
<name>A0AAN8NPP1_9PEZI</name>
<feature type="compositionally biased region" description="Basic residues" evidence="10">
    <location>
        <begin position="979"/>
        <end position="990"/>
    </location>
</feature>
<dbReference type="SUPFAM" id="SSF55315">
    <property type="entry name" value="L30e-like"/>
    <property type="match status" value="1"/>
</dbReference>
<evidence type="ECO:0000256" key="5">
    <source>
        <dbReference type="ARBA" id="ARBA00022679"/>
    </source>
</evidence>
<dbReference type="InterPro" id="IPR013123">
    <property type="entry name" value="SpoU_subst-bd"/>
</dbReference>
<feature type="compositionally biased region" description="Basic and acidic residues" evidence="10">
    <location>
        <begin position="991"/>
        <end position="1006"/>
    </location>
</feature>
<evidence type="ECO:0000256" key="4">
    <source>
        <dbReference type="ARBA" id="ARBA00022603"/>
    </source>
</evidence>
<dbReference type="Gene3D" id="3.40.1280.10">
    <property type="match status" value="1"/>
</dbReference>
<comment type="similarity">
    <text evidence="2">Belongs to the class IV-like SAM-binding methyltransferase superfamily. RNA methyltransferase TrmH family.</text>
</comment>
<dbReference type="SUPFAM" id="SSF75217">
    <property type="entry name" value="alpha/beta knot"/>
    <property type="match status" value="1"/>
</dbReference>
<comment type="subcellular location">
    <subcellularLocation>
        <location evidence="1">Mitochondrion</location>
    </subcellularLocation>
</comment>
<evidence type="ECO:0000256" key="9">
    <source>
        <dbReference type="ARBA" id="ARBA00034881"/>
    </source>
</evidence>
<dbReference type="InterPro" id="IPR029026">
    <property type="entry name" value="tRNA_m1G_MTases_N"/>
</dbReference>
<dbReference type="InterPro" id="IPR029028">
    <property type="entry name" value="Alpha/beta_knot_MTases"/>
</dbReference>
<evidence type="ECO:0000256" key="7">
    <source>
        <dbReference type="ARBA" id="ARBA00022946"/>
    </source>
</evidence>
<feature type="compositionally biased region" description="Basic and acidic residues" evidence="10">
    <location>
        <begin position="1030"/>
        <end position="1055"/>
    </location>
</feature>
<feature type="compositionally biased region" description="Acidic residues" evidence="10">
    <location>
        <begin position="749"/>
        <end position="759"/>
    </location>
</feature>
<feature type="domain" description="RNA 2-O ribose methyltransferase substrate binding" evidence="11">
    <location>
        <begin position="336"/>
        <end position="418"/>
    </location>
</feature>
<dbReference type="InterPro" id="IPR047261">
    <property type="entry name" value="MRM1_MeTrfase_dom"/>
</dbReference>
<feature type="compositionally biased region" description="Basic and acidic residues" evidence="10">
    <location>
        <begin position="726"/>
        <end position="748"/>
    </location>
</feature>
<dbReference type="PANTHER" id="PTHR46103">
    <property type="entry name" value="RRNA METHYLTRANSFERASE 1, MITOCHONDRIAL"/>
    <property type="match status" value="1"/>
</dbReference>
<dbReference type="GO" id="GO:0016435">
    <property type="term" value="F:rRNA (guanine) methyltransferase activity"/>
    <property type="evidence" value="ECO:0007669"/>
    <property type="project" value="TreeGrafter"/>
</dbReference>
<dbReference type="Gene3D" id="3.30.1330.30">
    <property type="match status" value="1"/>
</dbReference>
<evidence type="ECO:0000313" key="12">
    <source>
        <dbReference type="EMBL" id="KAK6515042.1"/>
    </source>
</evidence>
<evidence type="ECO:0000256" key="6">
    <source>
        <dbReference type="ARBA" id="ARBA00022691"/>
    </source>
</evidence>
<proteinExistence type="inferred from homology"/>
<evidence type="ECO:0000259" key="11">
    <source>
        <dbReference type="SMART" id="SM00967"/>
    </source>
</evidence>
<dbReference type="EMBL" id="JAVHJM010000004">
    <property type="protein sequence ID" value="KAK6515042.1"/>
    <property type="molecule type" value="Genomic_DNA"/>
</dbReference>
<evidence type="ECO:0000256" key="8">
    <source>
        <dbReference type="ARBA" id="ARBA00023128"/>
    </source>
</evidence>
<dbReference type="CDD" id="cd18105">
    <property type="entry name" value="SpoU-like_MRM1"/>
    <property type="match status" value="1"/>
</dbReference>
<keyword evidence="7" id="KW-0809">Transit peptide</keyword>
<keyword evidence="8" id="KW-0496">Mitochondrion</keyword>
<reference evidence="12 13" key="1">
    <citation type="submission" date="2019-10" db="EMBL/GenBank/DDBJ databases">
        <authorList>
            <person name="Palmer J.M."/>
        </authorList>
    </citation>
    <scope>NUCLEOTIDE SEQUENCE [LARGE SCALE GENOMIC DNA]</scope>
    <source>
        <strain evidence="12 13">TWF506</strain>
    </source>
</reference>